<accession>A0A1H8MRQ5</accession>
<name>A0A1H8MRQ5_9EURY</name>
<sequence>MTDPDDLDFDVEDSDAFTVDEDGNARVKMETLQKNGSDTDD</sequence>
<proteinExistence type="predicted"/>
<reference evidence="2" key="1">
    <citation type="submission" date="2016-10" db="EMBL/GenBank/DDBJ databases">
        <authorList>
            <person name="Varghese N."/>
            <person name="Submissions S."/>
        </authorList>
    </citation>
    <scope>NUCLEOTIDE SEQUENCE [LARGE SCALE GENOMIC DNA]</scope>
    <source>
        <strain evidence="2">IBRC-M 10043</strain>
    </source>
</reference>
<dbReference type="RefSeq" id="WP_280141386.1">
    <property type="nucleotide sequence ID" value="NZ_FOCX01000009.1"/>
</dbReference>
<organism evidence="1 2">
    <name type="scientific">Halorientalis persicus</name>
    <dbReference type="NCBI Taxonomy" id="1367881"/>
    <lineage>
        <taxon>Archaea</taxon>
        <taxon>Methanobacteriati</taxon>
        <taxon>Methanobacteriota</taxon>
        <taxon>Stenosarchaea group</taxon>
        <taxon>Halobacteria</taxon>
        <taxon>Halobacteriales</taxon>
        <taxon>Haloarculaceae</taxon>
        <taxon>Halorientalis</taxon>
    </lineage>
</organism>
<keyword evidence="2" id="KW-1185">Reference proteome</keyword>
<protein>
    <submittedName>
        <fullName evidence="1">Uncharacterized protein</fullName>
    </submittedName>
</protein>
<dbReference type="Proteomes" id="UP000198775">
    <property type="component" value="Unassembled WGS sequence"/>
</dbReference>
<evidence type="ECO:0000313" key="2">
    <source>
        <dbReference type="Proteomes" id="UP000198775"/>
    </source>
</evidence>
<evidence type="ECO:0000313" key="1">
    <source>
        <dbReference type="EMBL" id="SEO20102.1"/>
    </source>
</evidence>
<gene>
    <name evidence="1" type="ORF">SAMN05216388_1009100</name>
</gene>
<dbReference type="AlphaFoldDB" id="A0A1H8MRQ5"/>
<dbReference type="EMBL" id="FOCX01000009">
    <property type="protein sequence ID" value="SEO20102.1"/>
    <property type="molecule type" value="Genomic_DNA"/>
</dbReference>